<organism evidence="2 3">
    <name type="scientific">Corchorus capsularis</name>
    <name type="common">Jute</name>
    <dbReference type="NCBI Taxonomy" id="210143"/>
    <lineage>
        <taxon>Eukaryota</taxon>
        <taxon>Viridiplantae</taxon>
        <taxon>Streptophyta</taxon>
        <taxon>Embryophyta</taxon>
        <taxon>Tracheophyta</taxon>
        <taxon>Spermatophyta</taxon>
        <taxon>Magnoliopsida</taxon>
        <taxon>eudicotyledons</taxon>
        <taxon>Gunneridae</taxon>
        <taxon>Pentapetalae</taxon>
        <taxon>rosids</taxon>
        <taxon>malvids</taxon>
        <taxon>Malvales</taxon>
        <taxon>Malvaceae</taxon>
        <taxon>Grewioideae</taxon>
        <taxon>Apeibeae</taxon>
        <taxon>Corchorus</taxon>
    </lineage>
</organism>
<dbReference type="Proteomes" id="UP000188268">
    <property type="component" value="Unassembled WGS sequence"/>
</dbReference>
<proteinExistence type="predicted"/>
<evidence type="ECO:0000313" key="2">
    <source>
        <dbReference type="EMBL" id="OMO88994.1"/>
    </source>
</evidence>
<dbReference type="Gramene" id="OMO88994">
    <property type="protein sequence ID" value="OMO88994"/>
    <property type="gene ID" value="CCACVL1_08068"/>
</dbReference>
<evidence type="ECO:0000256" key="1">
    <source>
        <dbReference type="SAM" id="MobiDB-lite"/>
    </source>
</evidence>
<dbReference type="AlphaFoldDB" id="A0A1R3J2D4"/>
<accession>A0A1R3J2D4</accession>
<comment type="caution">
    <text evidence="2">The sequence shown here is derived from an EMBL/GenBank/DDBJ whole genome shotgun (WGS) entry which is preliminary data.</text>
</comment>
<name>A0A1R3J2D4_COCAP</name>
<feature type="region of interest" description="Disordered" evidence="1">
    <location>
        <begin position="1"/>
        <end position="21"/>
    </location>
</feature>
<dbReference type="EMBL" id="AWWV01008849">
    <property type="protein sequence ID" value="OMO88994.1"/>
    <property type="molecule type" value="Genomic_DNA"/>
</dbReference>
<gene>
    <name evidence="2" type="ORF">CCACVL1_08068</name>
</gene>
<sequence>MGLRSLAPNHEDSDQNLKNGLLSAKSLEGSLMVEEEAIAGGEVKQAEWRGGGLRR</sequence>
<reference evidence="2 3" key="1">
    <citation type="submission" date="2013-09" db="EMBL/GenBank/DDBJ databases">
        <title>Corchorus capsularis genome sequencing.</title>
        <authorList>
            <person name="Alam M."/>
            <person name="Haque M.S."/>
            <person name="Islam M.S."/>
            <person name="Emdad E.M."/>
            <person name="Islam M.M."/>
            <person name="Ahmed B."/>
            <person name="Halim A."/>
            <person name="Hossen Q.M.M."/>
            <person name="Hossain M.Z."/>
            <person name="Ahmed R."/>
            <person name="Khan M.M."/>
            <person name="Islam R."/>
            <person name="Rashid M.M."/>
            <person name="Khan S.A."/>
            <person name="Rahman M.S."/>
            <person name="Alam M."/>
        </authorList>
    </citation>
    <scope>NUCLEOTIDE SEQUENCE [LARGE SCALE GENOMIC DNA]</scope>
    <source>
        <strain evidence="3">cv. CVL-1</strain>
        <tissue evidence="2">Whole seedling</tissue>
    </source>
</reference>
<evidence type="ECO:0000313" key="3">
    <source>
        <dbReference type="Proteomes" id="UP000188268"/>
    </source>
</evidence>
<protein>
    <submittedName>
        <fullName evidence="2">Uncharacterized protein</fullName>
    </submittedName>
</protein>
<keyword evidence="3" id="KW-1185">Reference proteome</keyword>